<dbReference type="Proteomes" id="UP000887574">
    <property type="component" value="Unplaced"/>
</dbReference>
<evidence type="ECO:0000313" key="3">
    <source>
        <dbReference type="WBParaSite" id="jg32"/>
    </source>
</evidence>
<feature type="compositionally biased region" description="Polar residues" evidence="1">
    <location>
        <begin position="20"/>
        <end position="45"/>
    </location>
</feature>
<accession>A0A915EAB9</accession>
<keyword evidence="2" id="KW-1185">Reference proteome</keyword>
<dbReference type="AlphaFoldDB" id="A0A915EAB9"/>
<evidence type="ECO:0000256" key="1">
    <source>
        <dbReference type="SAM" id="MobiDB-lite"/>
    </source>
</evidence>
<evidence type="ECO:0000313" key="2">
    <source>
        <dbReference type="Proteomes" id="UP000887574"/>
    </source>
</evidence>
<dbReference type="WBParaSite" id="jg32">
    <property type="protein sequence ID" value="jg32"/>
    <property type="gene ID" value="jg32"/>
</dbReference>
<feature type="region of interest" description="Disordered" evidence="1">
    <location>
        <begin position="1"/>
        <end position="62"/>
    </location>
</feature>
<sequence length="224" mass="24929">MKTESEVAAGQTTRRETKTRANYGSNLSLRDDSSSGAALQPNAQMASVPEEKPNVSFGSDTKETINDSLDLVDNANQLKEPIRLLTAKVYGMETRLSDGFSNLQNEVRDGFKAIDSRFAHFLGTGKDDVSGSFENPPAKMEEIDLYSFDKDLKPPFIFGECTVGLISEQKLAQCIRKRDSVMLQHKVNPTDVAAYLLTMRISPEQEEHLTEVARKNKIILQIVK</sequence>
<name>A0A915EAB9_9BILA</name>
<reference evidence="3" key="1">
    <citation type="submission" date="2022-11" db="UniProtKB">
        <authorList>
            <consortium name="WormBaseParasite"/>
        </authorList>
    </citation>
    <scope>IDENTIFICATION</scope>
</reference>
<proteinExistence type="predicted"/>
<protein>
    <submittedName>
        <fullName evidence="3">Uncharacterized protein</fullName>
    </submittedName>
</protein>
<organism evidence="2 3">
    <name type="scientific">Ditylenchus dipsaci</name>
    <dbReference type="NCBI Taxonomy" id="166011"/>
    <lineage>
        <taxon>Eukaryota</taxon>
        <taxon>Metazoa</taxon>
        <taxon>Ecdysozoa</taxon>
        <taxon>Nematoda</taxon>
        <taxon>Chromadorea</taxon>
        <taxon>Rhabditida</taxon>
        <taxon>Tylenchina</taxon>
        <taxon>Tylenchomorpha</taxon>
        <taxon>Sphaerularioidea</taxon>
        <taxon>Anguinidae</taxon>
        <taxon>Anguininae</taxon>
        <taxon>Ditylenchus</taxon>
    </lineage>
</organism>